<evidence type="ECO:0000313" key="10">
    <source>
        <dbReference type="Proteomes" id="UP001595846"/>
    </source>
</evidence>
<name>A0ABD5NL55_9EURY</name>
<dbReference type="RefSeq" id="WP_256533944.1">
    <property type="nucleotide sequence ID" value="NZ_CP101824.1"/>
</dbReference>
<comment type="pathway">
    <text evidence="1">Carbohydrate metabolism; tricarboxylic acid cycle.</text>
</comment>
<keyword evidence="4 6" id="KW-0808">Transferase</keyword>
<feature type="active site" evidence="7">
    <location>
        <position position="319"/>
    </location>
</feature>
<dbReference type="InterPro" id="IPR011278">
    <property type="entry name" value="2-MeCitrate/Citrate_synth_II"/>
</dbReference>
<dbReference type="InterPro" id="IPR016142">
    <property type="entry name" value="Citrate_synth-like_lrg_a-sub"/>
</dbReference>
<evidence type="ECO:0000256" key="2">
    <source>
        <dbReference type="ARBA" id="ARBA00010566"/>
    </source>
</evidence>
<dbReference type="AlphaFoldDB" id="A0ABD5NL55"/>
<feature type="active site" evidence="7">
    <location>
        <position position="264"/>
    </location>
</feature>
<reference evidence="9 10" key="1">
    <citation type="journal article" date="2019" name="Int. J. Syst. Evol. Microbiol.">
        <title>The Global Catalogue of Microorganisms (GCM) 10K type strain sequencing project: providing services to taxonomists for standard genome sequencing and annotation.</title>
        <authorList>
            <consortium name="The Broad Institute Genomics Platform"/>
            <consortium name="The Broad Institute Genome Sequencing Center for Infectious Disease"/>
            <person name="Wu L."/>
            <person name="Ma J."/>
        </authorList>
    </citation>
    <scope>NUCLEOTIDE SEQUENCE [LARGE SCALE GENOMIC DNA]</scope>
    <source>
        <strain evidence="9 10">IBRC-M 10256</strain>
    </source>
</reference>
<keyword evidence="3" id="KW-0816">Tricarboxylic acid cycle</keyword>
<dbReference type="InterPro" id="IPR024176">
    <property type="entry name" value="Citrate_synthase_bac-typ"/>
</dbReference>
<proteinExistence type="inferred from homology"/>
<dbReference type="PIRSF" id="PIRSF001369">
    <property type="entry name" value="Citrate_synth"/>
    <property type="match status" value="1"/>
</dbReference>
<keyword evidence="9" id="KW-0012">Acyltransferase</keyword>
<gene>
    <name evidence="9" type="primary">citZ</name>
    <name evidence="9" type="ORF">ACFOUR_04935</name>
</gene>
<accession>A0ABD5NL55</accession>
<evidence type="ECO:0000256" key="4">
    <source>
        <dbReference type="ARBA" id="ARBA00022679"/>
    </source>
</evidence>
<evidence type="ECO:0000256" key="1">
    <source>
        <dbReference type="ARBA" id="ARBA00005163"/>
    </source>
</evidence>
<organism evidence="9 10">
    <name type="scientific">Halovivax cerinus</name>
    <dbReference type="NCBI Taxonomy" id="1487865"/>
    <lineage>
        <taxon>Archaea</taxon>
        <taxon>Methanobacteriati</taxon>
        <taxon>Methanobacteriota</taxon>
        <taxon>Stenosarchaea group</taxon>
        <taxon>Halobacteria</taxon>
        <taxon>Halobacteriales</taxon>
        <taxon>Natrialbaceae</taxon>
        <taxon>Halovivax</taxon>
    </lineage>
</organism>
<dbReference type="Proteomes" id="UP001595846">
    <property type="component" value="Unassembled WGS sequence"/>
</dbReference>
<dbReference type="GO" id="GO:0006099">
    <property type="term" value="P:tricarboxylic acid cycle"/>
    <property type="evidence" value="ECO:0007669"/>
    <property type="project" value="UniProtKB-KW"/>
</dbReference>
<dbReference type="EMBL" id="JBHSAQ010000002">
    <property type="protein sequence ID" value="MFC3957718.1"/>
    <property type="molecule type" value="Genomic_DNA"/>
</dbReference>
<dbReference type="Gene3D" id="1.10.230.10">
    <property type="entry name" value="Cytochrome P450-Terp, domain 2"/>
    <property type="match status" value="1"/>
</dbReference>
<comment type="similarity">
    <text evidence="2 6 8">Belongs to the citrate synthase family.</text>
</comment>
<dbReference type="SUPFAM" id="SSF48256">
    <property type="entry name" value="Citrate synthase"/>
    <property type="match status" value="1"/>
</dbReference>
<dbReference type="NCBIfam" id="TIGR01800">
    <property type="entry name" value="cit_synth_II"/>
    <property type="match status" value="1"/>
</dbReference>
<dbReference type="InterPro" id="IPR002020">
    <property type="entry name" value="Citrate_synthase"/>
</dbReference>
<comment type="catalytic activity">
    <reaction evidence="5 6">
        <text>oxaloacetate + acetyl-CoA + H2O = citrate + CoA + H(+)</text>
        <dbReference type="Rhea" id="RHEA:16845"/>
        <dbReference type="ChEBI" id="CHEBI:15377"/>
        <dbReference type="ChEBI" id="CHEBI:15378"/>
        <dbReference type="ChEBI" id="CHEBI:16452"/>
        <dbReference type="ChEBI" id="CHEBI:16947"/>
        <dbReference type="ChEBI" id="CHEBI:57287"/>
        <dbReference type="ChEBI" id="CHEBI:57288"/>
        <dbReference type="EC" id="2.3.3.16"/>
    </reaction>
</comment>
<comment type="caution">
    <text evidence="9">The sequence shown here is derived from an EMBL/GenBank/DDBJ whole genome shotgun (WGS) entry which is preliminary data.</text>
</comment>
<evidence type="ECO:0000256" key="5">
    <source>
        <dbReference type="ARBA" id="ARBA00049288"/>
    </source>
</evidence>
<dbReference type="EC" id="2.3.3.16" evidence="6"/>
<dbReference type="NCBIfam" id="NF041301">
    <property type="entry name" value="Cit_synth_Halo_CitZ"/>
    <property type="match status" value="1"/>
</dbReference>
<dbReference type="GeneID" id="73903091"/>
<evidence type="ECO:0000256" key="7">
    <source>
        <dbReference type="PIRSR" id="PIRSR001369-1"/>
    </source>
</evidence>
<evidence type="ECO:0000256" key="6">
    <source>
        <dbReference type="PIRNR" id="PIRNR001369"/>
    </source>
</evidence>
<dbReference type="PANTHER" id="PTHR11739">
    <property type="entry name" value="CITRATE SYNTHASE"/>
    <property type="match status" value="1"/>
</dbReference>
<evidence type="ECO:0000256" key="3">
    <source>
        <dbReference type="ARBA" id="ARBA00022532"/>
    </source>
</evidence>
<dbReference type="InterPro" id="IPR036969">
    <property type="entry name" value="Citrate_synthase_sf"/>
</dbReference>
<evidence type="ECO:0000313" key="9">
    <source>
        <dbReference type="EMBL" id="MFC3957718.1"/>
    </source>
</evidence>
<dbReference type="PANTHER" id="PTHR11739:SF4">
    <property type="entry name" value="CITRATE SYNTHASE, PEROXISOMAL"/>
    <property type="match status" value="1"/>
</dbReference>
<dbReference type="Gene3D" id="1.10.580.10">
    <property type="entry name" value="Citrate Synthase, domain 1"/>
    <property type="match status" value="1"/>
</dbReference>
<protein>
    <recommendedName>
        <fullName evidence="6 8">Citrate synthase</fullName>
        <ecNumber evidence="6">2.3.3.16</ecNumber>
    </recommendedName>
</protein>
<dbReference type="InterPro" id="IPR054872">
    <property type="entry name" value="Cit_synth_Halo_CitZ"/>
</dbReference>
<sequence length="382" mass="41813">MADELTKGLEGVLAAESELSSIDGDAGRLIYRGYDIEDLAAEASFEEVLFLLWRGHLPTRAELDDFTDAMADERAVDDAVVETIRSLAAADEAPMAAMRTAVSMLSATDTDADAAADDRDAARRKARRIVAKTPTILAAYDRVRRDEEPIDPDPTLGLAANFLYMLTGEEPDAVAAETFDQALILHADHGLNASTFTAMVVGSTMADMYSAVTAGVGALSGPLHGGANQDVMEVLFEIEESDLDPREWVEQATDEGRRIPGFGHRVYNVKDPRAKILQARSEELAANGDDTWYEITTAIESYLTDEKGLVEKGIAPNVDFYSGSVYYQLGIPIDMYTPIFAMSRTGGWTAHVLEYQADNRLIRPRGRYIGPDAREYVAIDER</sequence>
<evidence type="ECO:0000256" key="8">
    <source>
        <dbReference type="RuleBase" id="RU000441"/>
    </source>
</evidence>
<dbReference type="GO" id="GO:0036440">
    <property type="term" value="F:citrate synthase activity"/>
    <property type="evidence" value="ECO:0007669"/>
    <property type="project" value="UniProtKB-EC"/>
</dbReference>
<keyword evidence="10" id="KW-1185">Reference proteome</keyword>
<dbReference type="Pfam" id="PF00285">
    <property type="entry name" value="Citrate_synt"/>
    <property type="match status" value="1"/>
</dbReference>
<dbReference type="InterPro" id="IPR016143">
    <property type="entry name" value="Citrate_synth-like_sm_a-sub"/>
</dbReference>
<dbReference type="PRINTS" id="PR00143">
    <property type="entry name" value="CITRTSNTHASE"/>
</dbReference>